<proteinExistence type="predicted"/>
<evidence type="ECO:0000313" key="2">
    <source>
        <dbReference type="Proteomes" id="UP000824176"/>
    </source>
</evidence>
<dbReference type="InterPro" id="IPR004195">
    <property type="entry name" value="Head_decoration_D"/>
</dbReference>
<dbReference type="EMBL" id="DXAQ01000059">
    <property type="protein sequence ID" value="HIZ89049.1"/>
    <property type="molecule type" value="Genomic_DNA"/>
</dbReference>
<evidence type="ECO:0000313" key="1">
    <source>
        <dbReference type="EMBL" id="HIZ89049.1"/>
    </source>
</evidence>
<reference evidence="1" key="1">
    <citation type="journal article" date="2021" name="PeerJ">
        <title>Extensive microbial diversity within the chicken gut microbiome revealed by metagenomics and culture.</title>
        <authorList>
            <person name="Gilroy R."/>
            <person name="Ravi A."/>
            <person name="Getino M."/>
            <person name="Pursley I."/>
            <person name="Horton D.L."/>
            <person name="Alikhan N.F."/>
            <person name="Baker D."/>
            <person name="Gharbi K."/>
            <person name="Hall N."/>
            <person name="Watson M."/>
            <person name="Adriaenssens E.M."/>
            <person name="Foster-Nyarko E."/>
            <person name="Jarju S."/>
            <person name="Secka A."/>
            <person name="Antonio M."/>
            <person name="Oren A."/>
            <person name="Chaudhuri R.R."/>
            <person name="La Ragione R."/>
            <person name="Hildebrand F."/>
            <person name="Pallen M.J."/>
        </authorList>
    </citation>
    <scope>NUCLEOTIDE SEQUENCE</scope>
    <source>
        <strain evidence="1">ChiW4-1371</strain>
    </source>
</reference>
<accession>A0A9D2GTV2</accession>
<dbReference type="AlphaFoldDB" id="A0A9D2GTV2"/>
<sequence length="117" mass="12360">MPGFESDTLNYDNLLAGGDFTVLEVGTVDEAGEVKRGTVLGRVSATNSFKICKDANTDGSNKPVAILAEDLPAGASNKDKYIYLAGNFNASAVIFDEGVSSKGKAKIELHSNSIFLR</sequence>
<reference evidence="1" key="2">
    <citation type="submission" date="2021-04" db="EMBL/GenBank/DDBJ databases">
        <authorList>
            <person name="Gilroy R."/>
        </authorList>
    </citation>
    <scope>NUCLEOTIDE SEQUENCE</scope>
    <source>
        <strain evidence="1">ChiW4-1371</strain>
    </source>
</reference>
<comment type="caution">
    <text evidence="1">The sequence shown here is derived from an EMBL/GenBank/DDBJ whole genome shotgun (WGS) entry which is preliminary data.</text>
</comment>
<dbReference type="Pfam" id="PF02924">
    <property type="entry name" value="HDPD"/>
    <property type="match status" value="1"/>
</dbReference>
<name>A0A9D2GTV2_9BACT</name>
<protein>
    <submittedName>
        <fullName evidence="1">Head decoration protein</fullName>
    </submittedName>
</protein>
<dbReference type="Gene3D" id="2.40.300.10">
    <property type="entry name" value="Head decoration protein D"/>
    <property type="match status" value="1"/>
</dbReference>
<gene>
    <name evidence="1" type="ORF">H9804_03820</name>
</gene>
<dbReference type="Proteomes" id="UP000824176">
    <property type="component" value="Unassembled WGS sequence"/>
</dbReference>
<organism evidence="1 2">
    <name type="scientific">Candidatus Mucispirillum faecigallinarum</name>
    <dbReference type="NCBI Taxonomy" id="2838699"/>
    <lineage>
        <taxon>Bacteria</taxon>
        <taxon>Pseudomonadati</taxon>
        <taxon>Deferribacterota</taxon>
        <taxon>Deferribacteres</taxon>
        <taxon>Deferribacterales</taxon>
        <taxon>Mucispirillaceae</taxon>
        <taxon>Mucispirillum</taxon>
    </lineage>
</organism>